<gene>
    <name evidence="7" type="ORF">JOE57_001668</name>
</gene>
<organism evidence="7 8">
    <name type="scientific">Microlunatus panaciterrae</name>
    <dbReference type="NCBI Taxonomy" id="400768"/>
    <lineage>
        <taxon>Bacteria</taxon>
        <taxon>Bacillati</taxon>
        <taxon>Actinomycetota</taxon>
        <taxon>Actinomycetes</taxon>
        <taxon>Propionibacteriales</taxon>
        <taxon>Propionibacteriaceae</taxon>
        <taxon>Microlunatus</taxon>
    </lineage>
</organism>
<keyword evidence="2 7" id="KW-0489">Methyltransferase</keyword>
<dbReference type="CDD" id="cd11642">
    <property type="entry name" value="SUMT"/>
    <property type="match status" value="1"/>
</dbReference>
<dbReference type="SUPFAM" id="SSF51735">
    <property type="entry name" value="NAD(P)-binding Rossmann-fold domains"/>
    <property type="match status" value="1"/>
</dbReference>
<dbReference type="Gene3D" id="3.30.950.10">
    <property type="entry name" value="Methyltransferase, Cobalt-precorrin-4 Transmethylase, Domain 2"/>
    <property type="match status" value="1"/>
</dbReference>
<protein>
    <recommendedName>
        <fullName evidence="1">uroporphyrinogen-III C-methyltransferase</fullName>
        <ecNumber evidence="1">2.1.1.107</ecNumber>
    </recommendedName>
</protein>
<evidence type="ECO:0000256" key="3">
    <source>
        <dbReference type="ARBA" id="ARBA00022679"/>
    </source>
</evidence>
<dbReference type="InterPro" id="IPR000878">
    <property type="entry name" value="4pyrrol_Mease"/>
</dbReference>
<dbReference type="NCBIfam" id="NF004790">
    <property type="entry name" value="PRK06136.1"/>
    <property type="match status" value="1"/>
</dbReference>
<evidence type="ECO:0000313" key="8">
    <source>
        <dbReference type="Proteomes" id="UP000704762"/>
    </source>
</evidence>
<dbReference type="Gene3D" id="3.40.50.720">
    <property type="entry name" value="NAD(P)-binding Rossmann-like Domain"/>
    <property type="match status" value="1"/>
</dbReference>
<name>A0ABS2RJK5_9ACTN</name>
<evidence type="ECO:0000256" key="1">
    <source>
        <dbReference type="ARBA" id="ARBA00012162"/>
    </source>
</evidence>
<comment type="caution">
    <text evidence="7">The sequence shown here is derived from an EMBL/GenBank/DDBJ whole genome shotgun (WGS) entry which is preliminary data.</text>
</comment>
<dbReference type="InterPro" id="IPR006366">
    <property type="entry name" value="CobA/CysG_C"/>
</dbReference>
<evidence type="ECO:0000256" key="4">
    <source>
        <dbReference type="ARBA" id="ARBA00022691"/>
    </source>
</evidence>
<feature type="domain" description="Tetrapyrrole methylase" evidence="6">
    <location>
        <begin position="120"/>
        <end position="332"/>
    </location>
</feature>
<dbReference type="PANTHER" id="PTHR45790">
    <property type="entry name" value="SIROHEME SYNTHASE-RELATED"/>
    <property type="match status" value="1"/>
</dbReference>
<evidence type="ECO:0000256" key="5">
    <source>
        <dbReference type="ARBA" id="ARBA00023244"/>
    </source>
</evidence>
<dbReference type="GO" id="GO:0004851">
    <property type="term" value="F:uroporphyrin-III C-methyltransferase activity"/>
    <property type="evidence" value="ECO:0007669"/>
    <property type="project" value="UniProtKB-EC"/>
</dbReference>
<dbReference type="InterPro" id="IPR036291">
    <property type="entry name" value="NAD(P)-bd_dom_sf"/>
</dbReference>
<evidence type="ECO:0000256" key="2">
    <source>
        <dbReference type="ARBA" id="ARBA00022603"/>
    </source>
</evidence>
<keyword evidence="5" id="KW-0627">Porphyrin biosynthesis</keyword>
<keyword evidence="4" id="KW-0949">S-adenosyl-L-methionine</keyword>
<keyword evidence="3 7" id="KW-0808">Transferase</keyword>
<dbReference type="GO" id="GO:0032259">
    <property type="term" value="P:methylation"/>
    <property type="evidence" value="ECO:0007669"/>
    <property type="project" value="UniProtKB-KW"/>
</dbReference>
<dbReference type="Proteomes" id="UP000704762">
    <property type="component" value="Unassembled WGS sequence"/>
</dbReference>
<dbReference type="InterPro" id="IPR035996">
    <property type="entry name" value="4pyrrol_Methylase_sf"/>
</dbReference>
<dbReference type="EMBL" id="JAFBCF010000001">
    <property type="protein sequence ID" value="MBM7798747.1"/>
    <property type="molecule type" value="Genomic_DNA"/>
</dbReference>
<accession>A0ABS2RJK5</accession>
<proteinExistence type="predicted"/>
<sequence length="370" mass="37641">MSFTADLDLAGRRVAVVGGHEVALSKITGLLESQALVTVIAPEVATAIRDLAERELLIWHQRELAEDDLAEVALVITASGSGPVDRTTAALARKLGRPCASARPAGSVGGADGASVETGRVILIGGGPGDPGLLTIDGLTAIRTADVIVCDRLAPLTVLDQARPDAVIIDVGKIPRGRTTPQDEINRLLVEHARAGKVVARFKGGDNFVFGRGGEEWQACTAEGIAVSVIPGVTSAVAVPALAGIPLTHRTLTHGFTVVTGHLAPGDPGSKLDWGALARSGTTLVVLMGVAQLPAISAELLRQGMGPDTPAATIADGGLPSMRTVRGTLSDIAERSAAAAVKSPAVVVIGAVAAFDPAVADRPTAQSVSD</sequence>
<dbReference type="NCBIfam" id="TIGR01469">
    <property type="entry name" value="cobA_cysG_Cterm"/>
    <property type="match status" value="1"/>
</dbReference>
<keyword evidence="8" id="KW-1185">Reference proteome</keyword>
<dbReference type="InterPro" id="IPR014776">
    <property type="entry name" value="4pyrrole_Mease_sub2"/>
</dbReference>
<dbReference type="Gene3D" id="3.40.1010.10">
    <property type="entry name" value="Cobalt-precorrin-4 Transmethylase, Domain 1"/>
    <property type="match status" value="1"/>
</dbReference>
<dbReference type="EC" id="2.1.1.107" evidence="1"/>
<evidence type="ECO:0000259" key="6">
    <source>
        <dbReference type="Pfam" id="PF00590"/>
    </source>
</evidence>
<reference evidence="7 8" key="1">
    <citation type="submission" date="2021-01" db="EMBL/GenBank/DDBJ databases">
        <title>Sequencing the genomes of 1000 actinobacteria strains.</title>
        <authorList>
            <person name="Klenk H.-P."/>
        </authorList>
    </citation>
    <scope>NUCLEOTIDE SEQUENCE [LARGE SCALE GENOMIC DNA]</scope>
    <source>
        <strain evidence="7 8">DSM 18662</strain>
    </source>
</reference>
<dbReference type="SUPFAM" id="SSF53790">
    <property type="entry name" value="Tetrapyrrole methylase"/>
    <property type="match status" value="1"/>
</dbReference>
<dbReference type="InterPro" id="IPR050161">
    <property type="entry name" value="Siro_Cobalamin_biosynth"/>
</dbReference>
<dbReference type="Pfam" id="PF00590">
    <property type="entry name" value="TP_methylase"/>
    <property type="match status" value="1"/>
</dbReference>
<dbReference type="InterPro" id="IPR014777">
    <property type="entry name" value="4pyrrole_Mease_sub1"/>
</dbReference>
<dbReference type="PANTHER" id="PTHR45790:SF3">
    <property type="entry name" value="S-ADENOSYL-L-METHIONINE-DEPENDENT UROPORPHYRINOGEN III METHYLTRANSFERASE, CHLOROPLASTIC"/>
    <property type="match status" value="1"/>
</dbReference>
<evidence type="ECO:0000313" key="7">
    <source>
        <dbReference type="EMBL" id="MBM7798747.1"/>
    </source>
</evidence>
<dbReference type="Pfam" id="PF13241">
    <property type="entry name" value="NAD_binding_7"/>
    <property type="match status" value="1"/>
</dbReference>